<keyword evidence="9" id="KW-1185">Reference proteome</keyword>
<reference evidence="8" key="1">
    <citation type="submission" date="2023-10" db="EMBL/GenBank/DDBJ databases">
        <title>Chromosome-level genome of the transformable northern wattle, Acacia crassicarpa.</title>
        <authorList>
            <person name="Massaro I."/>
            <person name="Sinha N.R."/>
            <person name="Poethig S."/>
            <person name="Leichty A.R."/>
        </authorList>
    </citation>
    <scope>NUCLEOTIDE SEQUENCE</scope>
    <source>
        <strain evidence="8">Acra3RX</strain>
        <tissue evidence="8">Leaf</tissue>
    </source>
</reference>
<evidence type="ECO:0000256" key="2">
    <source>
        <dbReference type="ARBA" id="ARBA00023125"/>
    </source>
</evidence>
<dbReference type="GO" id="GO:0003680">
    <property type="term" value="F:minor groove of adenine-thymine-rich DNA binding"/>
    <property type="evidence" value="ECO:0007669"/>
    <property type="project" value="UniProtKB-UniRule"/>
</dbReference>
<dbReference type="Gene3D" id="3.30.1330.80">
    <property type="entry name" value="Hypothetical protein, similar to alpha- acetolactate decarboxylase, domain 2"/>
    <property type="match status" value="1"/>
</dbReference>
<keyword evidence="2 5" id="KW-0238">DNA-binding</keyword>
<dbReference type="EMBL" id="JAWXYG010000009">
    <property type="protein sequence ID" value="KAK4262465.1"/>
    <property type="molecule type" value="Genomic_DNA"/>
</dbReference>
<gene>
    <name evidence="8" type="ORF">QN277_028022</name>
</gene>
<feature type="compositionally biased region" description="Polar residues" evidence="6">
    <location>
        <begin position="311"/>
        <end position="332"/>
    </location>
</feature>
<proteinExistence type="predicted"/>
<dbReference type="PANTHER" id="PTHR31500">
    <property type="entry name" value="AT-HOOK MOTIF NUCLEAR-LOCALIZED PROTEIN 9"/>
    <property type="match status" value="1"/>
</dbReference>
<sequence>MDSWQPPQSSRPSRSQQQHSWAPPPNIMTPPGFPSAMLNPIASSLINLNSSSMLMSPATGRFPFPTFASHSRSTPPPAPLLPSPPSKPSEPLRTTTSPYEGSSALGPIDSPKKKRGRPKNSSPDGSTTLGLGSTPLSSSAPADLSPTSDEPPAKKRRGRPPGSAKKQRDDLGDGGTHFTPHVILVNTGEDIATKISSFGEEGSRVVFIFSAHGAVSKATLRQPTACGGTVYYEGRYEIISLGGSFSPHEEGGCRTGGMSIVLAGTDGKLVGGSVSGMLVAASEVQVIVGSFIMKKSSSKGKSGLSPAAMPSGSQALNSGASSMTKPNATTEAVVSSNSSEENDDSFLQRGSGSGSGSGSGIGSETESATGTGSGPGFYRFGQPSHNMQWNQIWHPQR</sequence>
<feature type="compositionally biased region" description="Pro residues" evidence="6">
    <location>
        <begin position="74"/>
        <end position="88"/>
    </location>
</feature>
<feature type="compositionally biased region" description="Pro residues" evidence="6">
    <location>
        <begin position="22"/>
        <end position="33"/>
    </location>
</feature>
<keyword evidence="1 5" id="KW-0805">Transcription regulation</keyword>
<evidence type="ECO:0000256" key="6">
    <source>
        <dbReference type="SAM" id="MobiDB-lite"/>
    </source>
</evidence>
<dbReference type="GO" id="GO:0005634">
    <property type="term" value="C:nucleus"/>
    <property type="evidence" value="ECO:0007669"/>
    <property type="project" value="UniProtKB-SubCell"/>
</dbReference>
<dbReference type="InterPro" id="IPR039605">
    <property type="entry name" value="AHL"/>
</dbReference>
<dbReference type="SUPFAM" id="SSF117856">
    <property type="entry name" value="AF0104/ALDC/Ptd012-like"/>
    <property type="match status" value="1"/>
</dbReference>
<feature type="domain" description="PPC" evidence="7">
    <location>
        <begin position="175"/>
        <end position="317"/>
    </location>
</feature>
<evidence type="ECO:0000256" key="5">
    <source>
        <dbReference type="RuleBase" id="RU367031"/>
    </source>
</evidence>
<dbReference type="Proteomes" id="UP001293593">
    <property type="component" value="Unassembled WGS sequence"/>
</dbReference>
<accession>A0AAE1MEN8</accession>
<feature type="compositionally biased region" description="Polar residues" evidence="6">
    <location>
        <begin position="383"/>
        <end position="397"/>
    </location>
</feature>
<dbReference type="AlphaFoldDB" id="A0AAE1MEN8"/>
<dbReference type="InterPro" id="IPR005175">
    <property type="entry name" value="PPC_dom"/>
</dbReference>
<keyword evidence="3 5" id="KW-0804">Transcription</keyword>
<evidence type="ECO:0000313" key="9">
    <source>
        <dbReference type="Proteomes" id="UP001293593"/>
    </source>
</evidence>
<feature type="region of interest" description="Disordered" evidence="6">
    <location>
        <begin position="1"/>
        <end position="35"/>
    </location>
</feature>
<feature type="compositionally biased region" description="Low complexity" evidence="6">
    <location>
        <begin position="1"/>
        <end position="21"/>
    </location>
</feature>
<evidence type="ECO:0000256" key="3">
    <source>
        <dbReference type="ARBA" id="ARBA00023163"/>
    </source>
</evidence>
<protein>
    <recommendedName>
        <fullName evidence="5">AT-hook motif nuclear-localized protein</fullName>
    </recommendedName>
</protein>
<comment type="domain">
    <text evidence="5">The PPC domain mediates interactions between AHL proteins.</text>
</comment>
<keyword evidence="4 5" id="KW-0539">Nucleus</keyword>
<name>A0AAE1MEN8_9FABA</name>
<evidence type="ECO:0000256" key="1">
    <source>
        <dbReference type="ARBA" id="ARBA00023015"/>
    </source>
</evidence>
<organism evidence="8 9">
    <name type="scientific">Acacia crassicarpa</name>
    <name type="common">northern wattle</name>
    <dbReference type="NCBI Taxonomy" id="499986"/>
    <lineage>
        <taxon>Eukaryota</taxon>
        <taxon>Viridiplantae</taxon>
        <taxon>Streptophyta</taxon>
        <taxon>Embryophyta</taxon>
        <taxon>Tracheophyta</taxon>
        <taxon>Spermatophyta</taxon>
        <taxon>Magnoliopsida</taxon>
        <taxon>eudicotyledons</taxon>
        <taxon>Gunneridae</taxon>
        <taxon>Pentapetalae</taxon>
        <taxon>rosids</taxon>
        <taxon>fabids</taxon>
        <taxon>Fabales</taxon>
        <taxon>Fabaceae</taxon>
        <taxon>Caesalpinioideae</taxon>
        <taxon>mimosoid clade</taxon>
        <taxon>Acacieae</taxon>
        <taxon>Acacia</taxon>
    </lineage>
</organism>
<feature type="region of interest" description="Disordered" evidence="6">
    <location>
        <begin position="296"/>
        <end position="397"/>
    </location>
</feature>
<evidence type="ECO:0000256" key="4">
    <source>
        <dbReference type="ARBA" id="ARBA00023242"/>
    </source>
</evidence>
<dbReference type="PROSITE" id="PS51742">
    <property type="entry name" value="PPC"/>
    <property type="match status" value="1"/>
</dbReference>
<feature type="compositionally biased region" description="Gly residues" evidence="6">
    <location>
        <begin position="351"/>
        <end position="361"/>
    </location>
</feature>
<comment type="caution">
    <text evidence="8">The sequence shown here is derived from an EMBL/GenBank/DDBJ whole genome shotgun (WGS) entry which is preliminary data.</text>
</comment>
<feature type="region of interest" description="Disordered" evidence="6">
    <location>
        <begin position="53"/>
        <end position="177"/>
    </location>
</feature>
<comment type="function">
    <text evidence="5">Transcription factor that specifically binds AT-rich DNA sequences related to the nuclear matrix attachment regions (MARs).</text>
</comment>
<dbReference type="PANTHER" id="PTHR31500:SF51">
    <property type="entry name" value="AT-HOOK MOTIF NUCLEAR-LOCALIZED PROTEIN 8"/>
    <property type="match status" value="1"/>
</dbReference>
<feature type="compositionally biased region" description="Low complexity" evidence="6">
    <location>
        <begin position="121"/>
        <end position="148"/>
    </location>
</feature>
<dbReference type="Pfam" id="PF03479">
    <property type="entry name" value="PCC"/>
    <property type="match status" value="1"/>
</dbReference>
<dbReference type="CDD" id="cd11378">
    <property type="entry name" value="DUF296"/>
    <property type="match status" value="1"/>
</dbReference>
<evidence type="ECO:0000313" key="8">
    <source>
        <dbReference type="EMBL" id="KAK4262465.1"/>
    </source>
</evidence>
<comment type="subcellular location">
    <subcellularLocation>
        <location evidence="5">Nucleus</location>
    </subcellularLocation>
</comment>
<evidence type="ECO:0000259" key="7">
    <source>
        <dbReference type="PROSITE" id="PS51742"/>
    </source>
</evidence>